<dbReference type="NCBIfam" id="TIGR02937">
    <property type="entry name" value="sigma70-ECF"/>
    <property type="match status" value="1"/>
</dbReference>
<dbReference type="RefSeq" id="WP_078498155.1">
    <property type="nucleotide sequence ID" value="NZ_MSZX01000003.1"/>
</dbReference>
<dbReference type="InterPro" id="IPR013324">
    <property type="entry name" value="RNA_pol_sigma_r3/r4-like"/>
</dbReference>
<dbReference type="PANTHER" id="PTHR43133:SF51">
    <property type="entry name" value="RNA POLYMERASE SIGMA FACTOR"/>
    <property type="match status" value="1"/>
</dbReference>
<comment type="caution">
    <text evidence="8">The sequence shown here is derived from an EMBL/GenBank/DDBJ whole genome shotgun (WGS) entry which is preliminary data.</text>
</comment>
<feature type="domain" description="RNA polymerase sigma factor 70 region 4 type 2" evidence="7">
    <location>
        <begin position="125"/>
        <end position="175"/>
    </location>
</feature>
<dbReference type="InterPro" id="IPR007627">
    <property type="entry name" value="RNA_pol_sigma70_r2"/>
</dbReference>
<dbReference type="GO" id="GO:0016987">
    <property type="term" value="F:sigma factor activity"/>
    <property type="evidence" value="ECO:0007669"/>
    <property type="project" value="UniProtKB-KW"/>
</dbReference>
<accession>A0A1T2XGZ4</accession>
<dbReference type="InterPro" id="IPR036388">
    <property type="entry name" value="WH-like_DNA-bd_sf"/>
</dbReference>
<evidence type="ECO:0000256" key="1">
    <source>
        <dbReference type="ARBA" id="ARBA00010641"/>
    </source>
</evidence>
<evidence type="ECO:0000256" key="3">
    <source>
        <dbReference type="ARBA" id="ARBA00023082"/>
    </source>
</evidence>
<keyword evidence="3" id="KW-0731">Sigma factor</keyword>
<reference evidence="8 9" key="1">
    <citation type="submission" date="2017-01" db="EMBL/GenBank/DDBJ databases">
        <title>Genome analysis of Paenibacillus selenitrireducens ES3-24.</title>
        <authorList>
            <person name="Xu D."/>
            <person name="Yao R."/>
            <person name="Zheng S."/>
        </authorList>
    </citation>
    <scope>NUCLEOTIDE SEQUENCE [LARGE SCALE GENOMIC DNA]</scope>
    <source>
        <strain evidence="8 9">ES3-24</strain>
    </source>
</reference>
<comment type="similarity">
    <text evidence="1">Belongs to the sigma-70 factor family. ECF subfamily.</text>
</comment>
<evidence type="ECO:0000256" key="2">
    <source>
        <dbReference type="ARBA" id="ARBA00023015"/>
    </source>
</evidence>
<evidence type="ECO:0000256" key="4">
    <source>
        <dbReference type="ARBA" id="ARBA00023163"/>
    </source>
</evidence>
<dbReference type="InterPro" id="IPR013325">
    <property type="entry name" value="RNA_pol_sigma_r2"/>
</dbReference>
<gene>
    <name evidence="8" type="ORF">BVG16_08655</name>
</gene>
<dbReference type="SUPFAM" id="SSF88946">
    <property type="entry name" value="Sigma2 domain of RNA polymerase sigma factors"/>
    <property type="match status" value="1"/>
</dbReference>
<sequence>MKPTIPGEVEEKSYEIEAVIDRVKAGDKQAYASIIRQFERQMYTYCYYILKNHEETEDAVQEVFIRAYENLHRYSRQATFSAWLYKMAYNHMMNIKKKQGRWLKLVHQVQEQQPKIEISPQESVIEEMLTYLTPEERHILLLKAVEQYSFDEIGDIMGIKPATIRKKYERLRRKLLEYKPNQGGTAHGTFAKSNGVERNGYDRAMDS</sequence>
<dbReference type="Gene3D" id="1.10.10.10">
    <property type="entry name" value="Winged helix-like DNA-binding domain superfamily/Winged helix DNA-binding domain"/>
    <property type="match status" value="1"/>
</dbReference>
<evidence type="ECO:0000256" key="5">
    <source>
        <dbReference type="SAM" id="MobiDB-lite"/>
    </source>
</evidence>
<feature type="domain" description="RNA polymerase sigma-70 region 2" evidence="6">
    <location>
        <begin position="35"/>
        <end position="101"/>
    </location>
</feature>
<dbReference type="CDD" id="cd06171">
    <property type="entry name" value="Sigma70_r4"/>
    <property type="match status" value="1"/>
</dbReference>
<feature type="region of interest" description="Disordered" evidence="5">
    <location>
        <begin position="184"/>
        <end position="207"/>
    </location>
</feature>
<dbReference type="InterPro" id="IPR013249">
    <property type="entry name" value="RNA_pol_sigma70_r4_t2"/>
</dbReference>
<name>A0A1T2XGZ4_9BACL</name>
<dbReference type="STRING" id="1324314.BVG16_08655"/>
<dbReference type="EMBL" id="MSZX01000003">
    <property type="protein sequence ID" value="OPA79157.1"/>
    <property type="molecule type" value="Genomic_DNA"/>
</dbReference>
<keyword evidence="2" id="KW-0805">Transcription regulation</keyword>
<evidence type="ECO:0000259" key="6">
    <source>
        <dbReference type="Pfam" id="PF04542"/>
    </source>
</evidence>
<evidence type="ECO:0000313" key="9">
    <source>
        <dbReference type="Proteomes" id="UP000190188"/>
    </source>
</evidence>
<dbReference type="Pfam" id="PF08281">
    <property type="entry name" value="Sigma70_r4_2"/>
    <property type="match status" value="1"/>
</dbReference>
<dbReference type="Pfam" id="PF04542">
    <property type="entry name" value="Sigma70_r2"/>
    <property type="match status" value="1"/>
</dbReference>
<organism evidence="8 9">
    <name type="scientific">Paenibacillus selenitireducens</name>
    <dbReference type="NCBI Taxonomy" id="1324314"/>
    <lineage>
        <taxon>Bacteria</taxon>
        <taxon>Bacillati</taxon>
        <taxon>Bacillota</taxon>
        <taxon>Bacilli</taxon>
        <taxon>Bacillales</taxon>
        <taxon>Paenibacillaceae</taxon>
        <taxon>Paenibacillus</taxon>
    </lineage>
</organism>
<evidence type="ECO:0000313" key="8">
    <source>
        <dbReference type="EMBL" id="OPA79157.1"/>
    </source>
</evidence>
<dbReference type="GO" id="GO:0006352">
    <property type="term" value="P:DNA-templated transcription initiation"/>
    <property type="evidence" value="ECO:0007669"/>
    <property type="project" value="InterPro"/>
</dbReference>
<evidence type="ECO:0000259" key="7">
    <source>
        <dbReference type="Pfam" id="PF08281"/>
    </source>
</evidence>
<proteinExistence type="inferred from homology"/>
<dbReference type="SUPFAM" id="SSF88659">
    <property type="entry name" value="Sigma3 and sigma4 domains of RNA polymerase sigma factors"/>
    <property type="match status" value="1"/>
</dbReference>
<dbReference type="GO" id="GO:0003677">
    <property type="term" value="F:DNA binding"/>
    <property type="evidence" value="ECO:0007669"/>
    <property type="project" value="InterPro"/>
</dbReference>
<dbReference type="PANTHER" id="PTHR43133">
    <property type="entry name" value="RNA POLYMERASE ECF-TYPE SIGMA FACTO"/>
    <property type="match status" value="1"/>
</dbReference>
<keyword evidence="4" id="KW-0804">Transcription</keyword>
<protein>
    <submittedName>
        <fullName evidence="8">RNA polymerase subunit sigma</fullName>
    </submittedName>
</protein>
<dbReference type="AlphaFoldDB" id="A0A1T2XGZ4"/>
<dbReference type="OrthoDB" id="2732687at2"/>
<dbReference type="InterPro" id="IPR039425">
    <property type="entry name" value="RNA_pol_sigma-70-like"/>
</dbReference>
<dbReference type="Gene3D" id="1.10.1740.10">
    <property type="match status" value="1"/>
</dbReference>
<dbReference type="Proteomes" id="UP000190188">
    <property type="component" value="Unassembled WGS sequence"/>
</dbReference>
<keyword evidence="9" id="KW-1185">Reference proteome</keyword>
<dbReference type="InterPro" id="IPR014284">
    <property type="entry name" value="RNA_pol_sigma-70_dom"/>
</dbReference>